<accession>A0A0H4X7I0</accession>
<name>A0A0H4X7I0_9BACT</name>
<dbReference type="Pfam" id="PF19740">
    <property type="entry name" value="DUF6229"/>
    <property type="match status" value="1"/>
</dbReference>
<dbReference type="EMBL" id="CP012109">
    <property type="protein sequence ID" value="AKQ69545.1"/>
    <property type="molecule type" value="Genomic_DNA"/>
</dbReference>
<dbReference type="eggNOG" id="ENOG502ZD8I">
    <property type="taxonomic scope" value="Bacteria"/>
</dbReference>
<dbReference type="AlphaFoldDB" id="A0A0H4X7I0"/>
<keyword evidence="2" id="KW-1185">Reference proteome</keyword>
<dbReference type="InterPro" id="IPR046197">
    <property type="entry name" value="DUF6229"/>
</dbReference>
<dbReference type="Proteomes" id="UP000009026">
    <property type="component" value="Chromosome"/>
</dbReference>
<gene>
    <name evidence="1" type="ORF">A176_006457</name>
</gene>
<reference evidence="1 2" key="1">
    <citation type="journal article" date="2016" name="PLoS ONE">
        <title>Complete Genome Sequence and Comparative Genomics of a Novel Myxobacterium Myxococcus hansupus.</title>
        <authorList>
            <person name="Sharma G."/>
            <person name="Narwani T."/>
            <person name="Subramanian S."/>
        </authorList>
    </citation>
    <scope>NUCLEOTIDE SEQUENCE [LARGE SCALE GENOMIC DNA]</scope>
    <source>
        <strain evidence="2">mixupus</strain>
    </source>
</reference>
<evidence type="ECO:0000313" key="1">
    <source>
        <dbReference type="EMBL" id="AKQ69545.1"/>
    </source>
</evidence>
<organism evidence="1 2">
    <name type="scientific">Pseudomyxococcus hansupus</name>
    <dbReference type="NCBI Taxonomy" id="1297742"/>
    <lineage>
        <taxon>Bacteria</taxon>
        <taxon>Pseudomonadati</taxon>
        <taxon>Myxococcota</taxon>
        <taxon>Myxococcia</taxon>
        <taxon>Myxococcales</taxon>
        <taxon>Cystobacterineae</taxon>
        <taxon>Myxococcaceae</taxon>
        <taxon>Pseudomyxococcus</taxon>
    </lineage>
</organism>
<dbReference type="KEGG" id="mym:A176_006457"/>
<protein>
    <submittedName>
        <fullName evidence="1">Uncharacterized protein</fullName>
    </submittedName>
</protein>
<dbReference type="PATRIC" id="fig|1297742.4.peg.6545"/>
<proteinExistence type="predicted"/>
<evidence type="ECO:0000313" key="2">
    <source>
        <dbReference type="Proteomes" id="UP000009026"/>
    </source>
</evidence>
<sequence>MTLFVQSDGRTFMAKMTDARVQEILAGWLSGSEEAHGVSNPAGPLYVGGDATEAALTDESLMIFTGCSSCSASGTGFCC</sequence>